<dbReference type="PANTHER" id="PTHR45962:SF1">
    <property type="entry name" value="N-FATTY-ACYL-AMINO ACID SYNTHASE_HYDROLASE PM20D1"/>
    <property type="match status" value="1"/>
</dbReference>
<dbReference type="InterPro" id="IPR002933">
    <property type="entry name" value="Peptidase_M20"/>
</dbReference>
<dbReference type="GO" id="GO:0008233">
    <property type="term" value="F:peptidase activity"/>
    <property type="evidence" value="ECO:0007669"/>
    <property type="project" value="UniProtKB-KW"/>
</dbReference>
<dbReference type="InterPro" id="IPR036264">
    <property type="entry name" value="Bact_exopeptidase_dim_dom"/>
</dbReference>
<evidence type="ECO:0000256" key="6">
    <source>
        <dbReference type="SAM" id="SignalP"/>
    </source>
</evidence>
<dbReference type="GO" id="GO:0046872">
    <property type="term" value="F:metal ion binding"/>
    <property type="evidence" value="ECO:0007669"/>
    <property type="project" value="UniProtKB-KW"/>
</dbReference>
<dbReference type="PANTHER" id="PTHR45962">
    <property type="entry name" value="N-FATTY-ACYL-AMINO ACID SYNTHASE/HYDROLASE PM20D1"/>
    <property type="match status" value="1"/>
</dbReference>
<accession>A0A428MNU9</accession>
<dbReference type="InterPro" id="IPR047177">
    <property type="entry name" value="Pept_M20A"/>
</dbReference>
<dbReference type="GO" id="GO:0006508">
    <property type="term" value="P:proteolysis"/>
    <property type="evidence" value="ECO:0007669"/>
    <property type="project" value="UniProtKB-KW"/>
</dbReference>
<dbReference type="Gene3D" id="3.40.630.10">
    <property type="entry name" value="Zn peptidases"/>
    <property type="match status" value="1"/>
</dbReference>
<evidence type="ECO:0000259" key="7">
    <source>
        <dbReference type="Pfam" id="PF07687"/>
    </source>
</evidence>
<evidence type="ECO:0000256" key="3">
    <source>
        <dbReference type="ARBA" id="ARBA00022723"/>
    </source>
</evidence>
<feature type="domain" description="Peptidase M20 dimerisation" evidence="7">
    <location>
        <begin position="222"/>
        <end position="366"/>
    </location>
</feature>
<dbReference type="Pfam" id="PF07687">
    <property type="entry name" value="M20_dimer"/>
    <property type="match status" value="1"/>
</dbReference>
<keyword evidence="5" id="KW-0862">Zinc</keyword>
<sequence>MKLTAVFLSAGLFATGLHAQQTPPLDAASRELARDVFKQLIEINTTDSMGSTTLAAEAMRKRLLDAGFPAEDVVVLGPNDRKGNMVARFRGKPGSTKRPVLIIGHIDVVEAKREDWTTDPFVFTEKDGYFYGRGTQDMKESDAAVVTSFIRLKKEGFVPDRDIILALTADEEGGKSNGVDWLLKNHRDLVDAGFALNADAGGLNTEKGKPVNIGVEATEKLYADFRLTVTNPGGHSSLPKKDNAIYHLADALGRLEAYQFPFELNVVTRGYFEAMEKIQKGEVTADIRGVLKTPADKAAVARLSEDPLYNSTMRTTCVATMVQAGHAPNALPQRAQANVNCRILPGHTPAEVRAALVKAIADPKVEVKLVNDAGALSDRDENEKSVTPPPLNEEVFGALHEVVGQMWPGLPVVPEMETGASDSKITMAAGIPSYGFSGMGIDGDDVRAHGKDERIGVESFYTGVDFDYRYLKALTGK</sequence>
<dbReference type="AlphaFoldDB" id="A0A428MNU9"/>
<dbReference type="SUPFAM" id="SSF55031">
    <property type="entry name" value="Bacterial exopeptidase dimerisation domain"/>
    <property type="match status" value="1"/>
</dbReference>
<dbReference type="Pfam" id="PF01546">
    <property type="entry name" value="Peptidase_M20"/>
    <property type="match status" value="1"/>
</dbReference>
<keyword evidence="6" id="KW-0732">Signal</keyword>
<keyword evidence="3" id="KW-0479">Metal-binding</keyword>
<evidence type="ECO:0000256" key="2">
    <source>
        <dbReference type="ARBA" id="ARBA00022670"/>
    </source>
</evidence>
<evidence type="ECO:0000313" key="8">
    <source>
        <dbReference type="EMBL" id="RSL18535.1"/>
    </source>
</evidence>
<dbReference type="Gene3D" id="3.30.70.360">
    <property type="match status" value="1"/>
</dbReference>
<dbReference type="PROSITE" id="PS00758">
    <property type="entry name" value="ARGE_DAPE_CPG2_1"/>
    <property type="match status" value="1"/>
</dbReference>
<dbReference type="Proteomes" id="UP000269669">
    <property type="component" value="Unassembled WGS sequence"/>
</dbReference>
<comment type="caution">
    <text evidence="8">The sequence shown here is derived from an EMBL/GenBank/DDBJ whole genome shotgun (WGS) entry which is preliminary data.</text>
</comment>
<dbReference type="RefSeq" id="WP_185827260.1">
    <property type="nucleotide sequence ID" value="NZ_RSDW01000001.1"/>
</dbReference>
<proteinExistence type="inferred from homology"/>
<dbReference type="NCBIfam" id="NF006596">
    <property type="entry name" value="PRK09133.1"/>
    <property type="match status" value="1"/>
</dbReference>
<keyword evidence="2" id="KW-0645">Protease</keyword>
<keyword evidence="4" id="KW-0378">Hydrolase</keyword>
<evidence type="ECO:0000313" key="9">
    <source>
        <dbReference type="Proteomes" id="UP000269669"/>
    </source>
</evidence>
<evidence type="ECO:0000256" key="5">
    <source>
        <dbReference type="ARBA" id="ARBA00022833"/>
    </source>
</evidence>
<dbReference type="SUPFAM" id="SSF53187">
    <property type="entry name" value="Zn-dependent exopeptidases"/>
    <property type="match status" value="1"/>
</dbReference>
<comment type="similarity">
    <text evidence="1">Belongs to the peptidase M20A family.</text>
</comment>
<dbReference type="InterPro" id="IPR011650">
    <property type="entry name" value="Peptidase_M20_dimer"/>
</dbReference>
<keyword evidence="9" id="KW-1185">Reference proteome</keyword>
<protein>
    <submittedName>
        <fullName evidence="8">Acetylornithine deacetylase/succinyl-diaminopimelate desuccinylase-like protein</fullName>
    </submittedName>
</protein>
<organism evidence="8 9">
    <name type="scientific">Edaphobacter aggregans</name>
    <dbReference type="NCBI Taxonomy" id="570835"/>
    <lineage>
        <taxon>Bacteria</taxon>
        <taxon>Pseudomonadati</taxon>
        <taxon>Acidobacteriota</taxon>
        <taxon>Terriglobia</taxon>
        <taxon>Terriglobales</taxon>
        <taxon>Acidobacteriaceae</taxon>
        <taxon>Edaphobacter</taxon>
    </lineage>
</organism>
<evidence type="ECO:0000256" key="1">
    <source>
        <dbReference type="ARBA" id="ARBA00006247"/>
    </source>
</evidence>
<gene>
    <name evidence="8" type="ORF">EDE15_4124</name>
</gene>
<evidence type="ECO:0000256" key="4">
    <source>
        <dbReference type="ARBA" id="ARBA00022801"/>
    </source>
</evidence>
<dbReference type="EMBL" id="RSDW01000001">
    <property type="protein sequence ID" value="RSL18535.1"/>
    <property type="molecule type" value="Genomic_DNA"/>
</dbReference>
<dbReference type="InterPro" id="IPR001261">
    <property type="entry name" value="ArgE/DapE_CS"/>
</dbReference>
<dbReference type="Gene3D" id="1.10.150.900">
    <property type="match status" value="1"/>
</dbReference>
<feature type="signal peptide" evidence="6">
    <location>
        <begin position="1"/>
        <end position="19"/>
    </location>
</feature>
<name>A0A428MNU9_9BACT</name>
<reference evidence="8 9" key="1">
    <citation type="submission" date="2018-12" db="EMBL/GenBank/DDBJ databases">
        <title>Sequencing of bacterial isolates from soil warming experiment in Harvard Forest, Massachusetts, USA.</title>
        <authorList>
            <person name="Deangelis K."/>
        </authorList>
    </citation>
    <scope>NUCLEOTIDE SEQUENCE [LARGE SCALE GENOMIC DNA]</scope>
    <source>
        <strain evidence="8 9">EB153</strain>
    </source>
</reference>
<feature type="chain" id="PRO_5019164798" evidence="6">
    <location>
        <begin position="20"/>
        <end position="477"/>
    </location>
</feature>